<dbReference type="EMBL" id="KE504176">
    <property type="protein sequence ID" value="EPS97393.1"/>
    <property type="molecule type" value="Genomic_DNA"/>
</dbReference>
<name>S8E1W7_FOMSC</name>
<sequence length="457" mass="49979">MIIDFDYAKFLGDPTLADDLISGTRPFIAGEILSEKHYFNPSDGDSDNGDENGEDADDEDADDEDDNATITNVVPGPRQPTHSFFHDLESCLWILLWYGIVRIGPAMRRDKLWDPRQGTGDLQDIYRRFFTTPGNHALGFNKATLFQLDSSFEQALTQVSKWCAPLKPLLRQLRDILLQGYKARDFPEEQTYEGFMNAFEGAERQLLRNQKPLPPKRQEAYNVEVARRSADRTDWQLPSRQLVSPAASPEEDEEAPSAGEAEAREPTSGSSSDGEEQMRTLTRDLAAEFAAVSLDPDTPPRGNSPTESWRAPIDDHSSSSSESSSPSPTSRRLATSKDQPTAADSSASMPQTEQTTSKQRQPAKATAKAPAKTTAKQTTKATAKAKRPQTATGPSVTQSTGILTRAMKRAASAVADLSSLQTQSQRVNEFSATAAKKSAPTEGAPGRRDKKGKAVAK</sequence>
<feature type="compositionally biased region" description="Low complexity" evidence="1">
    <location>
        <begin position="358"/>
        <end position="392"/>
    </location>
</feature>
<evidence type="ECO:0000259" key="2">
    <source>
        <dbReference type="Pfam" id="PF17667"/>
    </source>
</evidence>
<protein>
    <recommendedName>
        <fullName evidence="2">Fungal-type protein kinase domain-containing protein</fullName>
    </recommendedName>
</protein>
<feature type="region of interest" description="Disordered" evidence="1">
    <location>
        <begin position="39"/>
        <end position="75"/>
    </location>
</feature>
<feature type="compositionally biased region" description="Polar residues" evidence="1">
    <location>
        <begin position="418"/>
        <end position="431"/>
    </location>
</feature>
<feature type="compositionally biased region" description="Basic and acidic residues" evidence="1">
    <location>
        <begin position="225"/>
        <end position="234"/>
    </location>
</feature>
<evidence type="ECO:0000313" key="3">
    <source>
        <dbReference type="EMBL" id="EPS97393.1"/>
    </source>
</evidence>
<organism evidence="3 4">
    <name type="scientific">Fomitopsis schrenkii</name>
    <name type="common">Brown rot fungus</name>
    <dbReference type="NCBI Taxonomy" id="2126942"/>
    <lineage>
        <taxon>Eukaryota</taxon>
        <taxon>Fungi</taxon>
        <taxon>Dikarya</taxon>
        <taxon>Basidiomycota</taxon>
        <taxon>Agaricomycotina</taxon>
        <taxon>Agaricomycetes</taxon>
        <taxon>Polyporales</taxon>
        <taxon>Fomitopsis</taxon>
    </lineage>
</organism>
<proteinExistence type="predicted"/>
<dbReference type="AlphaFoldDB" id="S8E1W7"/>
<dbReference type="InterPro" id="IPR040976">
    <property type="entry name" value="Pkinase_fungal"/>
</dbReference>
<dbReference type="HOGENOM" id="CLU_598569_0_0_1"/>
<dbReference type="Proteomes" id="UP000015241">
    <property type="component" value="Unassembled WGS sequence"/>
</dbReference>
<accession>S8E1W7</accession>
<evidence type="ECO:0000256" key="1">
    <source>
        <dbReference type="SAM" id="MobiDB-lite"/>
    </source>
</evidence>
<feature type="domain" description="Fungal-type protein kinase" evidence="2">
    <location>
        <begin position="1"/>
        <end position="97"/>
    </location>
</feature>
<feature type="compositionally biased region" description="Polar residues" evidence="1">
    <location>
        <begin position="332"/>
        <end position="357"/>
    </location>
</feature>
<feature type="region of interest" description="Disordered" evidence="1">
    <location>
        <begin position="417"/>
        <end position="457"/>
    </location>
</feature>
<feature type="region of interest" description="Disordered" evidence="1">
    <location>
        <begin position="208"/>
        <end position="403"/>
    </location>
</feature>
<dbReference type="Pfam" id="PF17667">
    <property type="entry name" value="Pkinase_fungal"/>
    <property type="match status" value="1"/>
</dbReference>
<dbReference type="OrthoDB" id="10559435at2759"/>
<dbReference type="InParanoid" id="S8E1W7"/>
<feature type="compositionally biased region" description="Low complexity" evidence="1">
    <location>
        <begin position="318"/>
        <end position="330"/>
    </location>
</feature>
<feature type="compositionally biased region" description="Basic and acidic residues" evidence="1">
    <location>
        <begin position="276"/>
        <end position="286"/>
    </location>
</feature>
<reference evidence="3 4" key="1">
    <citation type="journal article" date="2012" name="Science">
        <title>The Paleozoic origin of enzymatic lignin decomposition reconstructed from 31 fungal genomes.</title>
        <authorList>
            <person name="Floudas D."/>
            <person name="Binder M."/>
            <person name="Riley R."/>
            <person name="Barry K."/>
            <person name="Blanchette R.A."/>
            <person name="Henrissat B."/>
            <person name="Martinez A.T."/>
            <person name="Otillar R."/>
            <person name="Spatafora J.W."/>
            <person name="Yadav J.S."/>
            <person name="Aerts A."/>
            <person name="Benoit I."/>
            <person name="Boyd A."/>
            <person name="Carlson A."/>
            <person name="Copeland A."/>
            <person name="Coutinho P.M."/>
            <person name="de Vries R.P."/>
            <person name="Ferreira P."/>
            <person name="Findley K."/>
            <person name="Foster B."/>
            <person name="Gaskell J."/>
            <person name="Glotzer D."/>
            <person name="Gorecki P."/>
            <person name="Heitman J."/>
            <person name="Hesse C."/>
            <person name="Hori C."/>
            <person name="Igarashi K."/>
            <person name="Jurgens J.A."/>
            <person name="Kallen N."/>
            <person name="Kersten P."/>
            <person name="Kohler A."/>
            <person name="Kuees U."/>
            <person name="Kumar T.K.A."/>
            <person name="Kuo A."/>
            <person name="LaButti K."/>
            <person name="Larrondo L.F."/>
            <person name="Lindquist E."/>
            <person name="Ling A."/>
            <person name="Lombard V."/>
            <person name="Lucas S."/>
            <person name="Lundell T."/>
            <person name="Martin R."/>
            <person name="McLaughlin D.J."/>
            <person name="Morgenstern I."/>
            <person name="Morin E."/>
            <person name="Murat C."/>
            <person name="Nagy L.G."/>
            <person name="Nolan M."/>
            <person name="Ohm R.A."/>
            <person name="Patyshakuliyeva A."/>
            <person name="Rokas A."/>
            <person name="Ruiz-Duenas F.J."/>
            <person name="Sabat G."/>
            <person name="Salamov A."/>
            <person name="Samejima M."/>
            <person name="Schmutz J."/>
            <person name="Slot J.C."/>
            <person name="St John F."/>
            <person name="Stenlid J."/>
            <person name="Sun H."/>
            <person name="Sun S."/>
            <person name="Syed K."/>
            <person name="Tsang A."/>
            <person name="Wiebenga A."/>
            <person name="Young D."/>
            <person name="Pisabarro A."/>
            <person name="Eastwood D.C."/>
            <person name="Martin F."/>
            <person name="Cullen D."/>
            <person name="Grigoriev I.V."/>
            <person name="Hibbett D.S."/>
        </authorList>
    </citation>
    <scope>NUCLEOTIDE SEQUENCE</scope>
    <source>
        <strain evidence="4">FP-58527</strain>
    </source>
</reference>
<feature type="compositionally biased region" description="Polar residues" evidence="1">
    <location>
        <begin position="393"/>
        <end position="402"/>
    </location>
</feature>
<keyword evidence="4" id="KW-1185">Reference proteome</keyword>
<feature type="compositionally biased region" description="Basic residues" evidence="1">
    <location>
        <begin position="448"/>
        <end position="457"/>
    </location>
</feature>
<evidence type="ECO:0000313" key="4">
    <source>
        <dbReference type="Proteomes" id="UP000015241"/>
    </source>
</evidence>
<gene>
    <name evidence="3" type="ORF">FOMPIDRAFT_1052371</name>
</gene>
<feature type="compositionally biased region" description="Acidic residues" evidence="1">
    <location>
        <begin position="44"/>
        <end position="67"/>
    </location>
</feature>